<dbReference type="PROSITE" id="PS00715">
    <property type="entry name" value="SIGMA70_1"/>
    <property type="match status" value="1"/>
</dbReference>
<keyword evidence="9" id="KW-1185">Reference proteome</keyword>
<organism evidence="8 9">
    <name type="scientific">Candidatus Nitrospira inopinata</name>
    <dbReference type="NCBI Taxonomy" id="1715989"/>
    <lineage>
        <taxon>Bacteria</taxon>
        <taxon>Pseudomonadati</taxon>
        <taxon>Nitrospirota</taxon>
        <taxon>Nitrospiria</taxon>
        <taxon>Nitrospirales</taxon>
        <taxon>Nitrospiraceae</taxon>
        <taxon>Nitrospira</taxon>
    </lineage>
</organism>
<dbReference type="GO" id="GO:0006352">
    <property type="term" value="P:DNA-templated transcription initiation"/>
    <property type="evidence" value="ECO:0007669"/>
    <property type="project" value="InterPro"/>
</dbReference>
<accession>A0A0S4KUY5</accession>
<dbReference type="PANTHER" id="PTHR30385">
    <property type="entry name" value="SIGMA FACTOR F FLAGELLAR"/>
    <property type="match status" value="1"/>
</dbReference>
<feature type="domain" description="RNA polymerase sigma-70" evidence="6">
    <location>
        <begin position="50"/>
        <end position="63"/>
    </location>
</feature>
<dbReference type="PANTHER" id="PTHR30385:SF7">
    <property type="entry name" value="RNA POLYMERASE SIGMA FACTOR FLIA"/>
    <property type="match status" value="1"/>
</dbReference>
<evidence type="ECO:0000259" key="7">
    <source>
        <dbReference type="PROSITE" id="PS00716"/>
    </source>
</evidence>
<dbReference type="RefSeq" id="WP_158023343.1">
    <property type="nucleotide sequence ID" value="NZ_LN885086.1"/>
</dbReference>
<comment type="function">
    <text evidence="5">Sigma factors are initiation factors that promote the attachment of RNA polymerase to specific initiation sites and are then released.</text>
</comment>
<dbReference type="SUPFAM" id="SSF88946">
    <property type="entry name" value="Sigma2 domain of RNA polymerase sigma factors"/>
    <property type="match status" value="1"/>
</dbReference>
<dbReference type="NCBIfam" id="TIGR02479">
    <property type="entry name" value="FliA_WhiG"/>
    <property type="match status" value="1"/>
</dbReference>
<evidence type="ECO:0000256" key="1">
    <source>
        <dbReference type="ARBA" id="ARBA00023015"/>
    </source>
</evidence>
<evidence type="ECO:0000313" key="9">
    <source>
        <dbReference type="Proteomes" id="UP000066284"/>
    </source>
</evidence>
<comment type="similarity">
    <text evidence="5">Belongs to the sigma-70 factor family.</text>
</comment>
<dbReference type="GO" id="GO:0003677">
    <property type="term" value="F:DNA binding"/>
    <property type="evidence" value="ECO:0007669"/>
    <property type="project" value="UniProtKB-KW"/>
</dbReference>
<dbReference type="Gene3D" id="1.10.1740.10">
    <property type="match status" value="1"/>
</dbReference>
<evidence type="ECO:0000256" key="3">
    <source>
        <dbReference type="ARBA" id="ARBA00023125"/>
    </source>
</evidence>
<dbReference type="InterPro" id="IPR007630">
    <property type="entry name" value="RNA_pol_sigma70_r4"/>
</dbReference>
<feature type="domain" description="RNA polymerase sigma-70" evidence="7">
    <location>
        <begin position="215"/>
        <end position="241"/>
    </location>
</feature>
<dbReference type="Pfam" id="PF04539">
    <property type="entry name" value="Sigma70_r3"/>
    <property type="match status" value="1"/>
</dbReference>
<proteinExistence type="inferred from homology"/>
<name>A0A0S4KUY5_9BACT</name>
<evidence type="ECO:0000259" key="6">
    <source>
        <dbReference type="PROSITE" id="PS00715"/>
    </source>
</evidence>
<evidence type="ECO:0000256" key="2">
    <source>
        <dbReference type="ARBA" id="ARBA00023082"/>
    </source>
</evidence>
<evidence type="ECO:0000256" key="4">
    <source>
        <dbReference type="ARBA" id="ARBA00023163"/>
    </source>
</evidence>
<keyword evidence="1 5" id="KW-0805">Transcription regulation</keyword>
<dbReference type="GO" id="GO:0016987">
    <property type="term" value="F:sigma factor activity"/>
    <property type="evidence" value="ECO:0007669"/>
    <property type="project" value="UniProtKB-KW"/>
</dbReference>
<dbReference type="InterPro" id="IPR012845">
    <property type="entry name" value="RNA_pol_sigma_FliA_WhiG"/>
</dbReference>
<dbReference type="NCBIfam" id="NF005413">
    <property type="entry name" value="PRK06986.1"/>
    <property type="match status" value="1"/>
</dbReference>
<dbReference type="InterPro" id="IPR007624">
    <property type="entry name" value="RNA_pol_sigma70_r3"/>
</dbReference>
<dbReference type="CDD" id="cd06171">
    <property type="entry name" value="Sigma70_r4"/>
    <property type="match status" value="1"/>
</dbReference>
<dbReference type="NCBIfam" id="TIGR02937">
    <property type="entry name" value="sigma70-ECF"/>
    <property type="match status" value="1"/>
</dbReference>
<dbReference type="EMBL" id="LN885086">
    <property type="protein sequence ID" value="CUQ67120.1"/>
    <property type="molecule type" value="Genomic_DNA"/>
</dbReference>
<dbReference type="InterPro" id="IPR014284">
    <property type="entry name" value="RNA_pol_sigma-70_dom"/>
</dbReference>
<dbReference type="Proteomes" id="UP000066284">
    <property type="component" value="Chromosome 1"/>
</dbReference>
<dbReference type="Pfam" id="PF04545">
    <property type="entry name" value="Sigma70_r4"/>
    <property type="match status" value="1"/>
</dbReference>
<keyword evidence="2 5" id="KW-0731">Sigma factor</keyword>
<dbReference type="STRING" id="1715989.NITINOP_2148"/>
<sequence>MSKTGSMKTRRSPAAEETGREQIIREFAHVIHAMAHRLSFRLPAYLDAEDLISVGTMGLMDAMEKYDPTREAKFKTYAEFRIRGAMLDEIRSMDWIPRSVHERVSLLQRTHVELMHRLGRPPLDEEVAAELKLSPEELDDFLAKAKGAVMVSLEDLNLHDVDGQKAVAVLADTQNPDPLAALVNERERESVGDAIQNLPEKERLVLTLYYFEELTMKEIGELLKVTESRVCQIHAKAILRLKAQLGVSR</sequence>
<dbReference type="InterPro" id="IPR007627">
    <property type="entry name" value="RNA_pol_sigma70_r2"/>
</dbReference>
<gene>
    <name evidence="8" type="primary">fliA</name>
    <name evidence="8" type="ORF">NITINOP_2148</name>
</gene>
<keyword evidence="4 5" id="KW-0804">Transcription</keyword>
<dbReference type="GO" id="GO:0003899">
    <property type="term" value="F:DNA-directed RNA polymerase activity"/>
    <property type="evidence" value="ECO:0007669"/>
    <property type="project" value="InterPro"/>
</dbReference>
<dbReference type="Gene3D" id="1.20.140.160">
    <property type="match status" value="1"/>
</dbReference>
<dbReference type="PIRSF" id="PIRSF000770">
    <property type="entry name" value="RNA_pol_sigma-SigE/K"/>
    <property type="match status" value="1"/>
</dbReference>
<keyword evidence="3 5" id="KW-0238">DNA-binding</keyword>
<dbReference type="InterPro" id="IPR013325">
    <property type="entry name" value="RNA_pol_sigma_r2"/>
</dbReference>
<dbReference type="InterPro" id="IPR000943">
    <property type="entry name" value="RNA_pol_sigma70"/>
</dbReference>
<dbReference type="OrthoDB" id="9799825at2"/>
<protein>
    <recommendedName>
        <fullName evidence="5">RNA polymerase sigma factor</fullName>
    </recommendedName>
</protein>
<dbReference type="InterPro" id="IPR013324">
    <property type="entry name" value="RNA_pol_sigma_r3/r4-like"/>
</dbReference>
<dbReference type="PROSITE" id="PS00716">
    <property type="entry name" value="SIGMA70_2"/>
    <property type="match status" value="1"/>
</dbReference>
<dbReference type="PRINTS" id="PR00046">
    <property type="entry name" value="SIGMA70FCT"/>
</dbReference>
<dbReference type="KEGG" id="nio:NITINOP_2148"/>
<dbReference type="AlphaFoldDB" id="A0A0S4KUY5"/>
<evidence type="ECO:0000313" key="8">
    <source>
        <dbReference type="EMBL" id="CUQ67120.1"/>
    </source>
</evidence>
<reference evidence="9" key="1">
    <citation type="submission" date="2015-09" db="EMBL/GenBank/DDBJ databases">
        <authorList>
            <person name="Daims H."/>
        </authorList>
    </citation>
    <scope>NUCLEOTIDE SEQUENCE [LARGE SCALE GENOMIC DNA]</scope>
</reference>
<evidence type="ECO:0000256" key="5">
    <source>
        <dbReference type="RuleBase" id="RU362124"/>
    </source>
</evidence>
<dbReference type="Pfam" id="PF04542">
    <property type="entry name" value="Sigma70_r2"/>
    <property type="match status" value="1"/>
</dbReference>
<dbReference type="SUPFAM" id="SSF88659">
    <property type="entry name" value="Sigma3 and sigma4 domains of RNA polymerase sigma factors"/>
    <property type="match status" value="2"/>
</dbReference>